<name>A0A9N9WVJ6_9DIPT</name>
<dbReference type="Pfam" id="PF00505">
    <property type="entry name" value="HMG_box"/>
    <property type="match status" value="1"/>
</dbReference>
<reference evidence="9" key="1">
    <citation type="submission" date="2022-01" db="EMBL/GenBank/DDBJ databases">
        <authorList>
            <person name="King R."/>
        </authorList>
    </citation>
    <scope>NUCLEOTIDE SEQUENCE</scope>
</reference>
<accession>A0A9N9WVJ6</accession>
<dbReference type="Proteomes" id="UP001153620">
    <property type="component" value="Chromosome 3"/>
</dbReference>
<keyword evidence="10" id="KW-1185">Reference proteome</keyword>
<feature type="region of interest" description="Disordered" evidence="7">
    <location>
        <begin position="256"/>
        <end position="294"/>
    </location>
</feature>
<gene>
    <name evidence="9" type="ORF">CHIRRI_LOCUS10617</name>
</gene>
<evidence type="ECO:0000256" key="2">
    <source>
        <dbReference type="ARBA" id="ARBA00023015"/>
    </source>
</evidence>
<dbReference type="PROSITE" id="PS50118">
    <property type="entry name" value="HMG_BOX_2"/>
    <property type="match status" value="1"/>
</dbReference>
<reference evidence="9" key="2">
    <citation type="submission" date="2022-10" db="EMBL/GenBank/DDBJ databases">
        <authorList>
            <consortium name="ENA_rothamsted_submissions"/>
            <consortium name="culmorum"/>
            <person name="King R."/>
        </authorList>
    </citation>
    <scope>NUCLEOTIDE SEQUENCE</scope>
</reference>
<dbReference type="SMART" id="SM00398">
    <property type="entry name" value="HMG"/>
    <property type="match status" value="1"/>
</dbReference>
<dbReference type="GO" id="GO:0000981">
    <property type="term" value="F:DNA-binding transcription factor activity, RNA polymerase II-specific"/>
    <property type="evidence" value="ECO:0007669"/>
    <property type="project" value="TreeGrafter"/>
</dbReference>
<feature type="compositionally biased region" description="Low complexity" evidence="7">
    <location>
        <begin position="269"/>
        <end position="294"/>
    </location>
</feature>
<feature type="region of interest" description="Disordered" evidence="7">
    <location>
        <begin position="154"/>
        <end position="194"/>
    </location>
</feature>
<evidence type="ECO:0000259" key="8">
    <source>
        <dbReference type="PROSITE" id="PS50118"/>
    </source>
</evidence>
<feature type="domain" description="HMG box" evidence="8">
    <location>
        <begin position="73"/>
        <end position="141"/>
    </location>
</feature>
<dbReference type="CDD" id="cd22031">
    <property type="entry name" value="HMG-box_SoxE"/>
    <property type="match status" value="1"/>
</dbReference>
<evidence type="ECO:0000256" key="1">
    <source>
        <dbReference type="ARBA" id="ARBA00004123"/>
    </source>
</evidence>
<comment type="subcellular location">
    <subcellularLocation>
        <location evidence="1">Nucleus</location>
    </subcellularLocation>
</comment>
<evidence type="ECO:0000256" key="5">
    <source>
        <dbReference type="ARBA" id="ARBA00023242"/>
    </source>
</evidence>
<evidence type="ECO:0000256" key="6">
    <source>
        <dbReference type="PROSITE-ProRule" id="PRU00267"/>
    </source>
</evidence>
<keyword evidence="4" id="KW-0804">Transcription</keyword>
<evidence type="ECO:0000256" key="7">
    <source>
        <dbReference type="SAM" id="MobiDB-lite"/>
    </source>
</evidence>
<dbReference type="GO" id="GO:0005634">
    <property type="term" value="C:nucleus"/>
    <property type="evidence" value="ECO:0007669"/>
    <property type="project" value="UniProtKB-SubCell"/>
</dbReference>
<dbReference type="OrthoDB" id="7782194at2759"/>
<keyword evidence="5 6" id="KW-0539">Nucleus</keyword>
<evidence type="ECO:0000256" key="3">
    <source>
        <dbReference type="ARBA" id="ARBA00023125"/>
    </source>
</evidence>
<dbReference type="InterPro" id="IPR050917">
    <property type="entry name" value="SOX_TF"/>
</dbReference>
<dbReference type="PANTHER" id="PTHR45803:SF5">
    <property type="entry name" value="SOX100B"/>
    <property type="match status" value="1"/>
</dbReference>
<keyword evidence="3 6" id="KW-0238">DNA-binding</keyword>
<dbReference type="Gene3D" id="1.10.30.10">
    <property type="entry name" value="High mobility group box domain"/>
    <property type="match status" value="1"/>
</dbReference>
<feature type="DNA-binding region" description="HMG box" evidence="6">
    <location>
        <begin position="73"/>
        <end position="141"/>
    </location>
</feature>
<organism evidence="9 10">
    <name type="scientific">Chironomus riparius</name>
    <dbReference type="NCBI Taxonomy" id="315576"/>
    <lineage>
        <taxon>Eukaryota</taxon>
        <taxon>Metazoa</taxon>
        <taxon>Ecdysozoa</taxon>
        <taxon>Arthropoda</taxon>
        <taxon>Hexapoda</taxon>
        <taxon>Insecta</taxon>
        <taxon>Pterygota</taxon>
        <taxon>Neoptera</taxon>
        <taxon>Endopterygota</taxon>
        <taxon>Diptera</taxon>
        <taxon>Nematocera</taxon>
        <taxon>Chironomoidea</taxon>
        <taxon>Chironomidae</taxon>
        <taxon>Chironominae</taxon>
        <taxon>Chironomus</taxon>
    </lineage>
</organism>
<feature type="compositionally biased region" description="Acidic residues" evidence="7">
    <location>
        <begin position="184"/>
        <end position="193"/>
    </location>
</feature>
<dbReference type="AlphaFoldDB" id="A0A9N9WVJ6"/>
<dbReference type="GO" id="GO:0000978">
    <property type="term" value="F:RNA polymerase II cis-regulatory region sequence-specific DNA binding"/>
    <property type="evidence" value="ECO:0007669"/>
    <property type="project" value="TreeGrafter"/>
</dbReference>
<protein>
    <recommendedName>
        <fullName evidence="8">HMG box domain-containing protein</fullName>
    </recommendedName>
</protein>
<dbReference type="InterPro" id="IPR009071">
    <property type="entry name" value="HMG_box_dom"/>
</dbReference>
<evidence type="ECO:0000313" key="9">
    <source>
        <dbReference type="EMBL" id="CAG9807771.1"/>
    </source>
</evidence>
<dbReference type="Pfam" id="PF12444">
    <property type="entry name" value="Sox_N"/>
    <property type="match status" value="1"/>
</dbReference>
<keyword evidence="2" id="KW-0805">Transcription regulation</keyword>
<dbReference type="EMBL" id="OU895879">
    <property type="protein sequence ID" value="CAG9807771.1"/>
    <property type="molecule type" value="Genomic_DNA"/>
</dbReference>
<dbReference type="PANTHER" id="PTHR45803">
    <property type="entry name" value="SOX100B"/>
    <property type="match status" value="1"/>
</dbReference>
<dbReference type="InterPro" id="IPR022151">
    <property type="entry name" value="Sox_N"/>
</dbReference>
<evidence type="ECO:0000313" key="10">
    <source>
        <dbReference type="Proteomes" id="UP001153620"/>
    </source>
</evidence>
<dbReference type="SUPFAM" id="SSF47095">
    <property type="entry name" value="HMG-box"/>
    <property type="match status" value="1"/>
</dbReference>
<dbReference type="InterPro" id="IPR036910">
    <property type="entry name" value="HMG_box_dom_sf"/>
</dbReference>
<evidence type="ECO:0000256" key="4">
    <source>
        <dbReference type="ARBA" id="ARBA00023163"/>
    </source>
</evidence>
<sequence>MDSTNREQHLARAASKIVEKLVISTVRPKIKHNHTKPENEQINTAVMKVLEGYDWTLVQAPVKLPTEKKKEHIKRPMNAFMVWAQAARRVMSKQYPNLQNSELSKSLGKLWKDLNDSDKRPFIEFAENLRLNHKMDHPDYKYQPRRKKMKSINGNGISVIEDKQQIPQLPRKSGRRSKKHVESEEIDDNDSDKDEYKMGCMNYATNYDNRANVIPSYPVFSSYMSPTTTSSSQDGINSYQNNYNDFYNAAAVQQRKYEQSLQNNKNVDSPHSSTTTEEHSITPPETSISSTISSSAASATIARSMSPNGNFRELSPSLIASHSIMKEDYAANDCPYRPATNTIEPTSTTMMPSNNKDLNLISKYNQESYRIYSHQLHHHHHYHYSLPTSPQGSVSLPSTSASSINYPYQTYPQAIDTDVDVDEMDQYLDSGKYRKVCYLKPENSLTELTPINTTAGAHSLSGNYQHQSMMMKQLDGENLMHASPLDVTQSNTIYGNDNYAENCPNSSASISSPYATYGANWVNYGM</sequence>
<dbReference type="FunFam" id="1.10.30.10:FF:000051">
    <property type="entry name" value="Transcription factor Sox-10"/>
    <property type="match status" value="1"/>
</dbReference>
<proteinExistence type="predicted"/>